<dbReference type="Proteomes" id="UP000324222">
    <property type="component" value="Unassembled WGS sequence"/>
</dbReference>
<evidence type="ECO:0000313" key="2">
    <source>
        <dbReference type="EMBL" id="MPC43304.1"/>
    </source>
</evidence>
<dbReference type="EMBL" id="VSRR010005773">
    <property type="protein sequence ID" value="MPC43304.1"/>
    <property type="molecule type" value="Genomic_DNA"/>
</dbReference>
<protein>
    <submittedName>
        <fullName evidence="2">Uncharacterized protein</fullName>
    </submittedName>
</protein>
<reference evidence="2 3" key="1">
    <citation type="submission" date="2019-05" db="EMBL/GenBank/DDBJ databases">
        <title>Another draft genome of Portunus trituberculatus and its Hox gene families provides insights of decapod evolution.</title>
        <authorList>
            <person name="Jeong J.-H."/>
            <person name="Song I."/>
            <person name="Kim S."/>
            <person name="Choi T."/>
            <person name="Kim D."/>
            <person name="Ryu S."/>
            <person name="Kim W."/>
        </authorList>
    </citation>
    <scope>NUCLEOTIDE SEQUENCE [LARGE SCALE GENOMIC DNA]</scope>
    <source>
        <tissue evidence="2">Muscle</tissue>
    </source>
</reference>
<gene>
    <name evidence="2" type="ORF">E2C01_036950</name>
</gene>
<sequence length="234" mass="26083">MAGLNPGYGVRTASTPSHQDRFQWSPYSSLKKLEGCVVPSTLSIREGEAMRRCRCYVDELVLLKAHGPKRSKSICLASRDRTEAGRLDSRERLKVVPWTPFPCAIPLRARDRWFCLAPPPLAVAALTRLQDSSPRPAEFQNEVAKSGRPSLAKRQWRSTWCLLAPIPAGACMQHAKSGKARDIAASARPTRRLSKSKIIMTRDKCKAPKKRLGKSASLVPQPPPTMYSPHQYQL</sequence>
<dbReference type="AlphaFoldDB" id="A0A5B7FFR0"/>
<accession>A0A5B7FFR0</accession>
<comment type="caution">
    <text evidence="2">The sequence shown here is derived from an EMBL/GenBank/DDBJ whole genome shotgun (WGS) entry which is preliminary data.</text>
</comment>
<evidence type="ECO:0000256" key="1">
    <source>
        <dbReference type="SAM" id="MobiDB-lite"/>
    </source>
</evidence>
<name>A0A5B7FFR0_PORTR</name>
<proteinExistence type="predicted"/>
<organism evidence="2 3">
    <name type="scientific">Portunus trituberculatus</name>
    <name type="common">Swimming crab</name>
    <name type="synonym">Neptunus trituberculatus</name>
    <dbReference type="NCBI Taxonomy" id="210409"/>
    <lineage>
        <taxon>Eukaryota</taxon>
        <taxon>Metazoa</taxon>
        <taxon>Ecdysozoa</taxon>
        <taxon>Arthropoda</taxon>
        <taxon>Crustacea</taxon>
        <taxon>Multicrustacea</taxon>
        <taxon>Malacostraca</taxon>
        <taxon>Eumalacostraca</taxon>
        <taxon>Eucarida</taxon>
        <taxon>Decapoda</taxon>
        <taxon>Pleocyemata</taxon>
        <taxon>Brachyura</taxon>
        <taxon>Eubrachyura</taxon>
        <taxon>Portunoidea</taxon>
        <taxon>Portunidae</taxon>
        <taxon>Portuninae</taxon>
        <taxon>Portunus</taxon>
    </lineage>
</organism>
<evidence type="ECO:0000313" key="3">
    <source>
        <dbReference type="Proteomes" id="UP000324222"/>
    </source>
</evidence>
<keyword evidence="3" id="KW-1185">Reference proteome</keyword>
<feature type="region of interest" description="Disordered" evidence="1">
    <location>
        <begin position="204"/>
        <end position="234"/>
    </location>
</feature>